<name>A0AC59YFT0_RANTA</name>
<organism evidence="1 2">
    <name type="scientific">Rangifer tarandus platyrhynchus</name>
    <name type="common">Svalbard reindeer</name>
    <dbReference type="NCBI Taxonomy" id="3082113"/>
    <lineage>
        <taxon>Eukaryota</taxon>
        <taxon>Metazoa</taxon>
        <taxon>Chordata</taxon>
        <taxon>Craniata</taxon>
        <taxon>Vertebrata</taxon>
        <taxon>Euteleostomi</taxon>
        <taxon>Mammalia</taxon>
        <taxon>Eutheria</taxon>
        <taxon>Laurasiatheria</taxon>
        <taxon>Artiodactyla</taxon>
        <taxon>Ruminantia</taxon>
        <taxon>Pecora</taxon>
        <taxon>Cervidae</taxon>
        <taxon>Odocoileinae</taxon>
        <taxon>Rangifer</taxon>
    </lineage>
</organism>
<proteinExistence type="predicted"/>
<evidence type="ECO:0000313" key="1">
    <source>
        <dbReference type="EMBL" id="CAM9663523.1"/>
    </source>
</evidence>
<dbReference type="EMBL" id="OX596099">
    <property type="protein sequence ID" value="CAM9663523.1"/>
    <property type="molecule type" value="Genomic_DNA"/>
</dbReference>
<protein>
    <submittedName>
        <fullName evidence="1">Uncharacterized protein</fullName>
    </submittedName>
</protein>
<reference evidence="1" key="1">
    <citation type="submission" date="2023-05" db="EMBL/GenBank/DDBJ databases">
        <authorList>
            <consortium name="ELIXIR-Norway"/>
        </authorList>
    </citation>
    <scope>NUCLEOTIDE SEQUENCE</scope>
</reference>
<dbReference type="Proteomes" id="UP001162501">
    <property type="component" value="Chromosome 15"/>
</dbReference>
<feature type="non-terminal residue" evidence="1">
    <location>
        <position position="147"/>
    </location>
</feature>
<reference evidence="1" key="2">
    <citation type="submission" date="2025-03" db="EMBL/GenBank/DDBJ databases">
        <authorList>
            <consortium name="ELIXIR-Norway"/>
            <consortium name="Elixir Norway"/>
        </authorList>
    </citation>
    <scope>NUCLEOTIDE SEQUENCE</scope>
</reference>
<sequence>MGTKKQKATLKRGAPCVFWDAPEKESQAGARPDQGSQEHGVSNSVLGSSSVEGTAFCPRKPQSSTLSKGADKARAQEVTAHTGGPGMLGAQKDGWDPPSFGVRATARPGAPTRPHARAAWEQDSGLGKEAGRWLSHQQQFPSQLFTS</sequence>
<evidence type="ECO:0000313" key="2">
    <source>
        <dbReference type="Proteomes" id="UP001162501"/>
    </source>
</evidence>
<accession>A0AC59YFT0</accession>
<gene>
    <name evidence="1" type="ORF">MRATA1EN22A_LOCUS5681</name>
</gene>